<dbReference type="Proteomes" id="UP001168877">
    <property type="component" value="Unassembled WGS sequence"/>
</dbReference>
<feature type="domain" description="Retrovirus-related Pol polyprotein from transposon TNT 1-94-like beta-barrel" evidence="1">
    <location>
        <begin position="291"/>
        <end position="370"/>
    </location>
</feature>
<dbReference type="InterPro" id="IPR036875">
    <property type="entry name" value="Znf_CCHC_sf"/>
</dbReference>
<evidence type="ECO:0000313" key="3">
    <source>
        <dbReference type="Proteomes" id="UP001168877"/>
    </source>
</evidence>
<evidence type="ECO:0000259" key="1">
    <source>
        <dbReference type="Pfam" id="PF22936"/>
    </source>
</evidence>
<proteinExistence type="predicted"/>
<keyword evidence="3" id="KW-1185">Reference proteome</keyword>
<dbReference type="GO" id="GO:0008270">
    <property type="term" value="F:zinc ion binding"/>
    <property type="evidence" value="ECO:0007669"/>
    <property type="project" value="InterPro"/>
</dbReference>
<organism evidence="2 3">
    <name type="scientific">Acer saccharum</name>
    <name type="common">Sugar maple</name>
    <dbReference type="NCBI Taxonomy" id="4024"/>
    <lineage>
        <taxon>Eukaryota</taxon>
        <taxon>Viridiplantae</taxon>
        <taxon>Streptophyta</taxon>
        <taxon>Embryophyta</taxon>
        <taxon>Tracheophyta</taxon>
        <taxon>Spermatophyta</taxon>
        <taxon>Magnoliopsida</taxon>
        <taxon>eudicotyledons</taxon>
        <taxon>Gunneridae</taxon>
        <taxon>Pentapetalae</taxon>
        <taxon>rosids</taxon>
        <taxon>malvids</taxon>
        <taxon>Sapindales</taxon>
        <taxon>Sapindaceae</taxon>
        <taxon>Hippocastanoideae</taxon>
        <taxon>Acereae</taxon>
        <taxon>Acer</taxon>
    </lineage>
</organism>
<dbReference type="SUPFAM" id="SSF57756">
    <property type="entry name" value="Retrovirus zinc finger-like domains"/>
    <property type="match status" value="1"/>
</dbReference>
<dbReference type="PANTHER" id="PTHR47481">
    <property type="match status" value="1"/>
</dbReference>
<comment type="caution">
    <text evidence="2">The sequence shown here is derived from an EMBL/GenBank/DDBJ whole genome shotgun (WGS) entry which is preliminary data.</text>
</comment>
<dbReference type="Pfam" id="PF14223">
    <property type="entry name" value="Retrotran_gag_2"/>
    <property type="match status" value="1"/>
</dbReference>
<name>A0AA39S3Q8_ACESA</name>
<dbReference type="AlphaFoldDB" id="A0AA39S3Q8"/>
<dbReference type="Pfam" id="PF22936">
    <property type="entry name" value="Pol_BBD"/>
    <property type="match status" value="1"/>
</dbReference>
<dbReference type="EMBL" id="JAUESC010000383">
    <property type="protein sequence ID" value="KAK0584105.1"/>
    <property type="molecule type" value="Genomic_DNA"/>
</dbReference>
<dbReference type="GO" id="GO:0003676">
    <property type="term" value="F:nucleic acid binding"/>
    <property type="evidence" value="ECO:0007669"/>
    <property type="project" value="InterPro"/>
</dbReference>
<protein>
    <recommendedName>
        <fullName evidence="1">Retrovirus-related Pol polyprotein from transposon TNT 1-94-like beta-barrel domain-containing protein</fullName>
    </recommendedName>
</protein>
<dbReference type="PANTHER" id="PTHR47481:SF31">
    <property type="entry name" value="OS01G0873500 PROTEIN"/>
    <property type="match status" value="1"/>
</dbReference>
<dbReference type="InterPro" id="IPR054722">
    <property type="entry name" value="PolX-like_BBD"/>
</dbReference>
<gene>
    <name evidence="2" type="ORF">LWI29_007670</name>
</gene>
<evidence type="ECO:0000313" key="2">
    <source>
        <dbReference type="EMBL" id="KAK0584105.1"/>
    </source>
</evidence>
<sequence>MEDYLEWNRRRIITRYGLQGQNYWRFIDGSFPQLSQFLPQIEGKPAEPNPDYTTWFQTDQTLVSLINSTLSESVLSQVVGLNSSQAIWNGLQQNFSQQSLANATHFRFQLLSIQKGTKSISEYLQHAKSLSDSLAAINEPVSNTDLVSSVLRGLGPDYSMIVTAILNFPPLPLFNDLRARLLSFETQIAPPHSIDLTSQTAFVSTRGRGRNYRGGHETFGNNNNPKYHSPQNTSILGPHPQATPPRIQCQICNKFGHSAFKCYQLYNNTNTDELHSTFAGLQVSQPTDPNWYPDTGATHHMTGDARAMDSKFVYNGSDNVLLGDGTSLPIKHTSSITLPTHSSSFHLSNVLHVLSVCKNLLSVAQFTKDNFVSFTFYP</sequence>
<accession>A0AA39S3Q8</accession>
<reference evidence="2" key="2">
    <citation type="submission" date="2023-06" db="EMBL/GenBank/DDBJ databases">
        <authorList>
            <person name="Swenson N.G."/>
            <person name="Wegrzyn J.L."/>
            <person name="Mcevoy S.L."/>
        </authorList>
    </citation>
    <scope>NUCLEOTIDE SEQUENCE</scope>
    <source>
        <strain evidence="2">NS2018</strain>
        <tissue evidence="2">Leaf</tissue>
    </source>
</reference>
<reference evidence="2" key="1">
    <citation type="journal article" date="2022" name="Plant J.">
        <title>Strategies of tolerance reflected in two North American maple genomes.</title>
        <authorList>
            <person name="McEvoy S.L."/>
            <person name="Sezen U.U."/>
            <person name="Trouern-Trend A."/>
            <person name="McMahon S.M."/>
            <person name="Schaberg P.G."/>
            <person name="Yang J."/>
            <person name="Wegrzyn J.L."/>
            <person name="Swenson N.G."/>
        </authorList>
    </citation>
    <scope>NUCLEOTIDE SEQUENCE</scope>
    <source>
        <strain evidence="2">NS2018</strain>
    </source>
</reference>